<proteinExistence type="predicted"/>
<dbReference type="Proteomes" id="UP000693970">
    <property type="component" value="Unassembled WGS sequence"/>
</dbReference>
<reference evidence="2" key="2">
    <citation type="submission" date="2021-04" db="EMBL/GenBank/DDBJ databases">
        <authorList>
            <person name="Podell S."/>
        </authorList>
    </citation>
    <scope>NUCLEOTIDE SEQUENCE</scope>
    <source>
        <strain evidence="2">Hildebrandi</strain>
    </source>
</reference>
<reference evidence="2" key="1">
    <citation type="journal article" date="2021" name="Sci. Rep.">
        <title>Diploid genomic architecture of Nitzschia inconspicua, an elite biomass production diatom.</title>
        <authorList>
            <person name="Oliver A."/>
            <person name="Podell S."/>
            <person name="Pinowska A."/>
            <person name="Traller J.C."/>
            <person name="Smith S.R."/>
            <person name="McClure R."/>
            <person name="Beliaev A."/>
            <person name="Bohutskyi P."/>
            <person name="Hill E.A."/>
            <person name="Rabines A."/>
            <person name="Zheng H."/>
            <person name="Allen L.Z."/>
            <person name="Kuo A."/>
            <person name="Grigoriev I.V."/>
            <person name="Allen A.E."/>
            <person name="Hazlebeck D."/>
            <person name="Allen E.E."/>
        </authorList>
    </citation>
    <scope>NUCLEOTIDE SEQUENCE</scope>
    <source>
        <strain evidence="2">Hildebrandi</strain>
    </source>
</reference>
<dbReference type="EMBL" id="JAGRRH010000018">
    <property type="protein sequence ID" value="KAG7350466.1"/>
    <property type="molecule type" value="Genomic_DNA"/>
</dbReference>
<keyword evidence="3" id="KW-1185">Reference proteome</keyword>
<comment type="caution">
    <text evidence="2">The sequence shown here is derived from an EMBL/GenBank/DDBJ whole genome shotgun (WGS) entry which is preliminary data.</text>
</comment>
<dbReference type="AlphaFoldDB" id="A0A9K3KVU9"/>
<feature type="region of interest" description="Disordered" evidence="1">
    <location>
        <begin position="103"/>
        <end position="124"/>
    </location>
</feature>
<sequence length="377" mass="42138">MKFSTQVLTSLNDTLSMKILAGPTRFGYIESSYCTPEGGEDRFPNMVAQGESDPSTSVSCATVQPTDHDTAIIDTVAPSVGQVNQSSSLINYEHAFMVMNRRNRSKNNAQPGPPRPEGSDAGRATFDRYKYQDAGLYAYRLLGKTNPKSKSAAKKRTESLGLPKTSVKTSLKTRMRVNGRWTTVIKNRDRSIINVKTGEILRQAASSPNQDVDLNVFMDLVTNVIDDSPNPNNGTKALPALKYAAKVLVQAHKLARTPAYQKETDHDLTQLAIRIANKADPDGFNALNQFNTIDCEALRRRHNFATRGMQRNYINNIRQNVIHDRHQHEFNALFTQDWQAQKQRAPWDLGGWQATSSTLGEWRATIPPIPNDQTTYV</sequence>
<name>A0A9K3KVU9_9STRA</name>
<accession>A0A9K3KVU9</accession>
<evidence type="ECO:0000313" key="2">
    <source>
        <dbReference type="EMBL" id="KAG7350466.1"/>
    </source>
</evidence>
<evidence type="ECO:0000313" key="3">
    <source>
        <dbReference type="Proteomes" id="UP000693970"/>
    </source>
</evidence>
<protein>
    <submittedName>
        <fullName evidence="2">Uncharacterized protein</fullName>
    </submittedName>
</protein>
<evidence type="ECO:0000256" key="1">
    <source>
        <dbReference type="SAM" id="MobiDB-lite"/>
    </source>
</evidence>
<gene>
    <name evidence="2" type="ORF">IV203_009826</name>
</gene>
<organism evidence="2 3">
    <name type="scientific">Nitzschia inconspicua</name>
    <dbReference type="NCBI Taxonomy" id="303405"/>
    <lineage>
        <taxon>Eukaryota</taxon>
        <taxon>Sar</taxon>
        <taxon>Stramenopiles</taxon>
        <taxon>Ochrophyta</taxon>
        <taxon>Bacillariophyta</taxon>
        <taxon>Bacillariophyceae</taxon>
        <taxon>Bacillariophycidae</taxon>
        <taxon>Bacillariales</taxon>
        <taxon>Bacillariaceae</taxon>
        <taxon>Nitzschia</taxon>
    </lineage>
</organism>